<evidence type="ECO:0000256" key="1">
    <source>
        <dbReference type="SAM" id="Coils"/>
    </source>
</evidence>
<dbReference type="Proteomes" id="UP001152523">
    <property type="component" value="Unassembled WGS sequence"/>
</dbReference>
<organism evidence="3 4">
    <name type="scientific">Cuscuta epithymum</name>
    <dbReference type="NCBI Taxonomy" id="186058"/>
    <lineage>
        <taxon>Eukaryota</taxon>
        <taxon>Viridiplantae</taxon>
        <taxon>Streptophyta</taxon>
        <taxon>Embryophyta</taxon>
        <taxon>Tracheophyta</taxon>
        <taxon>Spermatophyta</taxon>
        <taxon>Magnoliopsida</taxon>
        <taxon>eudicotyledons</taxon>
        <taxon>Gunneridae</taxon>
        <taxon>Pentapetalae</taxon>
        <taxon>asterids</taxon>
        <taxon>lamiids</taxon>
        <taxon>Solanales</taxon>
        <taxon>Convolvulaceae</taxon>
        <taxon>Cuscuteae</taxon>
        <taxon>Cuscuta</taxon>
        <taxon>Cuscuta subgen. Cuscuta</taxon>
    </lineage>
</organism>
<comment type="caution">
    <text evidence="3">The sequence shown here is derived from an EMBL/GenBank/DDBJ whole genome shotgun (WGS) entry which is preliminary data.</text>
</comment>
<accession>A0AAV0C930</accession>
<keyword evidence="4" id="KW-1185">Reference proteome</keyword>
<dbReference type="PROSITE" id="PS50890">
    <property type="entry name" value="PUA"/>
    <property type="match status" value="1"/>
</dbReference>
<feature type="compositionally biased region" description="Basic and acidic residues" evidence="2">
    <location>
        <begin position="71"/>
        <end position="87"/>
    </location>
</feature>
<dbReference type="AlphaFoldDB" id="A0AAV0C930"/>
<protein>
    <submittedName>
        <fullName evidence="3">Uncharacterized protein</fullName>
    </submittedName>
</protein>
<name>A0AAV0C930_9ASTE</name>
<reference evidence="3" key="1">
    <citation type="submission" date="2022-07" db="EMBL/GenBank/DDBJ databases">
        <authorList>
            <person name="Macas J."/>
            <person name="Novak P."/>
            <person name="Neumann P."/>
        </authorList>
    </citation>
    <scope>NUCLEOTIDE SEQUENCE</scope>
</reference>
<evidence type="ECO:0000313" key="4">
    <source>
        <dbReference type="Proteomes" id="UP001152523"/>
    </source>
</evidence>
<proteinExistence type="predicted"/>
<sequence>MPLHASLQWAGDGRPSHGMEDVMGLLGAGILQISPSSFFCDIMDPKAFARLSNKLAKEKKKKAEGPSNQRAVEEFLQKPDAKKKPEGEGPSQDAGAGVVTEGSHVPELKRKNTGKGTTLPEKKQRRGDAEQKAPPVVIIDDHPSDKPSGSLPLADLDEGAWPLEKVQFPIKKGTAILHGTLDPREFLRGATPPLDRTTLGRFGDEALEHKALQASATASLAFGELVRRAEQHRLEKAQSDEVTRKLVANNTEAIQQLASLEEALRQAEQKLEAAKEEARAEGKAEAERSAAEAARIAAERAEEVKAEAVAKAKEDVVALFLAEGWKSEGREQWRASVVETSVDSWVKGPGAMWLALKGKSFYEGGQYFTQAMLYRRLARHLGVDPKEFKPEDHGLPPLLPDVRIPLPEGEERELLEDSELARCDSDDEAAEDDAASKPKEDAPGGVQA</sequence>
<evidence type="ECO:0000313" key="3">
    <source>
        <dbReference type="EMBL" id="CAH9071616.1"/>
    </source>
</evidence>
<feature type="coiled-coil region" evidence="1">
    <location>
        <begin position="250"/>
        <end position="311"/>
    </location>
</feature>
<feature type="region of interest" description="Disordered" evidence="2">
    <location>
        <begin position="56"/>
        <end position="151"/>
    </location>
</feature>
<feature type="compositionally biased region" description="Acidic residues" evidence="2">
    <location>
        <begin position="408"/>
        <end position="418"/>
    </location>
</feature>
<feature type="compositionally biased region" description="Basic and acidic residues" evidence="2">
    <location>
        <begin position="120"/>
        <end position="131"/>
    </location>
</feature>
<gene>
    <name evidence="3" type="ORF">CEPIT_LOCUS4010</name>
</gene>
<feature type="compositionally biased region" description="Basic and acidic residues" evidence="2">
    <location>
        <begin position="385"/>
        <end position="394"/>
    </location>
</feature>
<evidence type="ECO:0000256" key="2">
    <source>
        <dbReference type="SAM" id="MobiDB-lite"/>
    </source>
</evidence>
<keyword evidence="1" id="KW-0175">Coiled coil</keyword>
<dbReference type="EMBL" id="CAMAPF010000021">
    <property type="protein sequence ID" value="CAH9071616.1"/>
    <property type="molecule type" value="Genomic_DNA"/>
</dbReference>
<feature type="region of interest" description="Disordered" evidence="2">
    <location>
        <begin position="385"/>
        <end position="448"/>
    </location>
</feature>